<dbReference type="SMART" id="SM00220">
    <property type="entry name" value="S_TKc"/>
    <property type="match status" value="1"/>
</dbReference>
<keyword evidence="7" id="KW-0472">Membrane</keyword>
<reference evidence="10" key="1">
    <citation type="submission" date="2015-09" db="EMBL/GenBank/DDBJ databases">
        <authorList>
            <consortium name="Pathogen Informatics"/>
        </authorList>
    </citation>
    <scope>NUCLEOTIDE SEQUENCE [LARGE SCALE GENOMIC DNA]</scope>
    <source>
        <strain evidence="10">Lake Konstanz</strain>
    </source>
</reference>
<dbReference type="InterPro" id="IPR008271">
    <property type="entry name" value="Ser/Thr_kinase_AS"/>
</dbReference>
<dbReference type="PROSITE" id="PS50011">
    <property type="entry name" value="PROTEIN_KINASE_DOM"/>
    <property type="match status" value="1"/>
</dbReference>
<keyword evidence="10" id="KW-1185">Reference proteome</keyword>
<organism evidence="9 10">
    <name type="scientific">Bodo saltans</name>
    <name type="common">Flagellated protozoan</name>
    <dbReference type="NCBI Taxonomy" id="75058"/>
    <lineage>
        <taxon>Eukaryota</taxon>
        <taxon>Discoba</taxon>
        <taxon>Euglenozoa</taxon>
        <taxon>Kinetoplastea</taxon>
        <taxon>Metakinetoplastina</taxon>
        <taxon>Eubodonida</taxon>
        <taxon>Bodonidae</taxon>
        <taxon>Bodo</taxon>
    </lineage>
</organism>
<dbReference type="Proteomes" id="UP000051952">
    <property type="component" value="Unassembled WGS sequence"/>
</dbReference>
<feature type="domain" description="Protein kinase" evidence="8">
    <location>
        <begin position="388"/>
        <end position="650"/>
    </location>
</feature>
<dbReference type="GO" id="GO:0004672">
    <property type="term" value="F:protein kinase activity"/>
    <property type="evidence" value="ECO:0007669"/>
    <property type="project" value="InterPro"/>
</dbReference>
<dbReference type="InterPro" id="IPR017441">
    <property type="entry name" value="Protein_kinase_ATP_BS"/>
</dbReference>
<evidence type="ECO:0000256" key="2">
    <source>
        <dbReference type="ARBA" id="ARBA00022741"/>
    </source>
</evidence>
<keyword evidence="7" id="KW-0812">Transmembrane</keyword>
<dbReference type="PANTHER" id="PTHR48016:SF56">
    <property type="entry name" value="MAPKK KINASE"/>
    <property type="match status" value="1"/>
</dbReference>
<sequence>MTRSSFRPSSSGMLVHSYTRCCLTIPMNAVRGVLGGVVVATTFFFFFKALDEWCDGPAGGALRGGRPLASSSSASLAPREGNNTATRSTATATTTSSSSGSGWFSGGSGYAMTSICSPAAGFGVSSSCSFAVFSCPGQRAAFTLVNMLLVSSTRFAKVLFGVNANTRVHLHYPTGVYNNLNVGADGEPIPLETRVVLTGTRVANSEVVVADSSCDCCLPRDDALAPPLAPPTLLQPQSQQQQPPEKKLPSLPDDAFSCFSTAQSFYVRSSNEGSSGLGQDAAVVEAATPEQQALHTVNVGINHGGAGAGGDHIIVGRRFSHARATYFSQEDDAVGNNADRQEEVSSGKVAARYNDEHHHPNLNPTSQDDDNLAKSNSSLMSPSKTRFDVLPEVLGKGGFGVVYKAWDTVEGKHVACKEVLLADQNKTGIHELYQEYRVLTTLEHPNIVKVLGFVVHQGHGRIFMEWVPSGSVQEVIQATKHGLREAIVRRYIREALQGLAYLHSRGIVHRDVKPGNMLLSSDGSVKLTDFGTSRTLENALETMQTGTVVGTVPYLAPECMRGTYSAASDVWAIGCTALHMITGRAPWFGEARDIVGLIFKLGGLTTTKRLPKDLTEYSMSDEFRSFITVAMSFDRQQRPSAAALLALPLFSSTSSHVA</sequence>
<feature type="region of interest" description="Disordered" evidence="6">
    <location>
        <begin position="70"/>
        <end position="102"/>
    </location>
</feature>
<proteinExistence type="predicted"/>
<feature type="region of interest" description="Disordered" evidence="6">
    <location>
        <begin position="355"/>
        <end position="379"/>
    </location>
</feature>
<keyword evidence="1" id="KW-0808">Transferase</keyword>
<dbReference type="VEuPathDB" id="TriTrypDB:BSAL_35200"/>
<keyword evidence="2 5" id="KW-0547">Nucleotide-binding</keyword>
<feature type="binding site" evidence="5">
    <location>
        <position position="417"/>
    </location>
    <ligand>
        <name>ATP</name>
        <dbReference type="ChEBI" id="CHEBI:30616"/>
    </ligand>
</feature>
<keyword evidence="4 5" id="KW-0067">ATP-binding</keyword>
<dbReference type="GO" id="GO:0005524">
    <property type="term" value="F:ATP binding"/>
    <property type="evidence" value="ECO:0007669"/>
    <property type="project" value="UniProtKB-UniRule"/>
</dbReference>
<feature type="compositionally biased region" description="Low complexity" evidence="6">
    <location>
        <begin position="231"/>
        <end position="243"/>
    </location>
</feature>
<gene>
    <name evidence="9" type="ORF">BSAL_35200</name>
</gene>
<dbReference type="PANTHER" id="PTHR48016">
    <property type="entry name" value="MAP KINASE KINASE KINASE SSK2-RELATED-RELATED"/>
    <property type="match status" value="1"/>
</dbReference>
<feature type="transmembrane region" description="Helical" evidence="7">
    <location>
        <begin position="21"/>
        <end position="47"/>
    </location>
</feature>
<dbReference type="PROSITE" id="PS00107">
    <property type="entry name" value="PROTEIN_KINASE_ATP"/>
    <property type="match status" value="1"/>
</dbReference>
<evidence type="ECO:0000256" key="4">
    <source>
        <dbReference type="ARBA" id="ARBA00022840"/>
    </source>
</evidence>
<feature type="region of interest" description="Disordered" evidence="6">
    <location>
        <begin position="228"/>
        <end position="252"/>
    </location>
</feature>
<evidence type="ECO:0000256" key="1">
    <source>
        <dbReference type="ARBA" id="ARBA00022679"/>
    </source>
</evidence>
<dbReference type="PROSITE" id="PS00108">
    <property type="entry name" value="PROTEIN_KINASE_ST"/>
    <property type="match status" value="1"/>
</dbReference>
<protein>
    <submittedName>
        <fullName evidence="9">Protein kinase, putative</fullName>
    </submittedName>
</protein>
<accession>A0A0S4JKJ7</accession>
<evidence type="ECO:0000256" key="5">
    <source>
        <dbReference type="PROSITE-ProRule" id="PRU10141"/>
    </source>
</evidence>
<evidence type="ECO:0000256" key="3">
    <source>
        <dbReference type="ARBA" id="ARBA00022777"/>
    </source>
</evidence>
<keyword evidence="3 9" id="KW-0418">Kinase</keyword>
<dbReference type="InterPro" id="IPR011009">
    <property type="entry name" value="Kinase-like_dom_sf"/>
</dbReference>
<evidence type="ECO:0000313" key="10">
    <source>
        <dbReference type="Proteomes" id="UP000051952"/>
    </source>
</evidence>
<dbReference type="Gene3D" id="1.10.510.10">
    <property type="entry name" value="Transferase(Phosphotransferase) domain 1"/>
    <property type="match status" value="1"/>
</dbReference>
<dbReference type="EMBL" id="CYKH01001993">
    <property type="protein sequence ID" value="CUG92029.1"/>
    <property type="molecule type" value="Genomic_DNA"/>
</dbReference>
<dbReference type="Pfam" id="PF00069">
    <property type="entry name" value="Pkinase"/>
    <property type="match status" value="1"/>
</dbReference>
<evidence type="ECO:0000313" key="9">
    <source>
        <dbReference type="EMBL" id="CUG92029.1"/>
    </source>
</evidence>
<keyword evidence="7" id="KW-1133">Transmembrane helix</keyword>
<name>A0A0S4JKJ7_BODSA</name>
<evidence type="ECO:0000259" key="8">
    <source>
        <dbReference type="PROSITE" id="PS50011"/>
    </source>
</evidence>
<evidence type="ECO:0000256" key="6">
    <source>
        <dbReference type="SAM" id="MobiDB-lite"/>
    </source>
</evidence>
<dbReference type="SUPFAM" id="SSF56112">
    <property type="entry name" value="Protein kinase-like (PK-like)"/>
    <property type="match status" value="1"/>
</dbReference>
<dbReference type="OrthoDB" id="272800at2759"/>
<dbReference type="AlphaFoldDB" id="A0A0S4JKJ7"/>
<dbReference type="InterPro" id="IPR000719">
    <property type="entry name" value="Prot_kinase_dom"/>
</dbReference>
<dbReference type="InterPro" id="IPR050538">
    <property type="entry name" value="MAP_kinase_kinase_kinase"/>
</dbReference>
<evidence type="ECO:0000256" key="7">
    <source>
        <dbReference type="SAM" id="Phobius"/>
    </source>
</evidence>